<accession>A0ABR1RBT3</accession>
<protein>
    <submittedName>
        <fullName evidence="2">HET-domain-containing protein</fullName>
    </submittedName>
</protein>
<keyword evidence="3" id="KW-1185">Reference proteome</keyword>
<comment type="caution">
    <text evidence="2">The sequence shown here is derived from an EMBL/GenBank/DDBJ whole genome shotgun (WGS) entry which is preliminary data.</text>
</comment>
<dbReference type="PANTHER" id="PTHR24148:SF64">
    <property type="entry name" value="HETEROKARYON INCOMPATIBILITY DOMAIN-CONTAINING PROTEIN"/>
    <property type="match status" value="1"/>
</dbReference>
<reference evidence="2 3" key="1">
    <citation type="submission" date="2023-01" db="EMBL/GenBank/DDBJ databases">
        <title>Analysis of 21 Apiospora genomes using comparative genomics revels a genus with tremendous synthesis potential of carbohydrate active enzymes and secondary metabolites.</title>
        <authorList>
            <person name="Sorensen T."/>
        </authorList>
    </citation>
    <scope>NUCLEOTIDE SEQUENCE [LARGE SCALE GENOMIC DNA]</scope>
    <source>
        <strain evidence="2 3">CBS 20057</strain>
    </source>
</reference>
<evidence type="ECO:0000256" key="1">
    <source>
        <dbReference type="SAM" id="MobiDB-lite"/>
    </source>
</evidence>
<feature type="region of interest" description="Disordered" evidence="1">
    <location>
        <begin position="290"/>
        <end position="309"/>
    </location>
</feature>
<evidence type="ECO:0000313" key="3">
    <source>
        <dbReference type="Proteomes" id="UP001396898"/>
    </source>
</evidence>
<sequence length="470" mass="53730">MARWRALANLLERPYWRRVWIVQEVVLAEKLRLQCGHDEARWEGLTNLLDPRGRKQIFEPRAVKKTIESVRSSLPAHIHGLRRTHQLRGCRLQEVLEATRNSLYTDPRDRIYGLLGIADDVGDGRFEVDYSGEPNIEAMLRGLWKYSVECNKPELVVQSCQHLGTRFLSDQPTDKDLMMRTVSSQPRPLYQVEGHRVGSIIYLGQPWKCRAELDRWQVAMGELCQRWTPSRMESQFGMLSKATAIFFLEDHYSKLGLVRRKAFAHLFEQDDEETGAQPYMQPVVEQPKISAGGKTMPQESAENEPFSSSIGKSFGDWDTGISWRLARRNVAVMIASNGQMGLVPGRVGAAGVRVGDSLCQFRDSDVTAVFRHMPDDLITSEATPKTDPNTRSKPVLVGKAILAKRPDGEKEWDEKIQLDYSRLDERYALRETRPRRKAWPQIFDDGEDPEEDTLACFDITGKGLIWLTSW</sequence>
<dbReference type="EMBL" id="JAQQWI010000016">
    <property type="protein sequence ID" value="KAK8008038.1"/>
    <property type="molecule type" value="Genomic_DNA"/>
</dbReference>
<dbReference type="PANTHER" id="PTHR24148">
    <property type="entry name" value="ANKYRIN REPEAT DOMAIN-CONTAINING PROTEIN 39 HOMOLOG-RELATED"/>
    <property type="match status" value="1"/>
</dbReference>
<dbReference type="InterPro" id="IPR052895">
    <property type="entry name" value="HetReg/Transcr_Mod"/>
</dbReference>
<gene>
    <name evidence="2" type="ORF">PG991_010589</name>
</gene>
<evidence type="ECO:0000313" key="2">
    <source>
        <dbReference type="EMBL" id="KAK8008038.1"/>
    </source>
</evidence>
<name>A0ABR1RBT3_9PEZI</name>
<dbReference type="Proteomes" id="UP001396898">
    <property type="component" value="Unassembled WGS sequence"/>
</dbReference>
<organism evidence="2 3">
    <name type="scientific">Apiospora marii</name>
    <dbReference type="NCBI Taxonomy" id="335849"/>
    <lineage>
        <taxon>Eukaryota</taxon>
        <taxon>Fungi</taxon>
        <taxon>Dikarya</taxon>
        <taxon>Ascomycota</taxon>
        <taxon>Pezizomycotina</taxon>
        <taxon>Sordariomycetes</taxon>
        <taxon>Xylariomycetidae</taxon>
        <taxon>Amphisphaeriales</taxon>
        <taxon>Apiosporaceae</taxon>
        <taxon>Apiospora</taxon>
    </lineage>
</organism>
<proteinExistence type="predicted"/>
<feature type="compositionally biased region" description="Polar residues" evidence="1">
    <location>
        <begin position="297"/>
        <end position="309"/>
    </location>
</feature>